<keyword evidence="3" id="KW-1185">Reference proteome</keyword>
<organism evidence="2 3">
    <name type="scientific">Xanthomonas chitinilytica</name>
    <dbReference type="NCBI Taxonomy" id="2989819"/>
    <lineage>
        <taxon>Bacteria</taxon>
        <taxon>Pseudomonadati</taxon>
        <taxon>Pseudomonadota</taxon>
        <taxon>Gammaproteobacteria</taxon>
        <taxon>Lysobacterales</taxon>
        <taxon>Lysobacteraceae</taxon>
        <taxon>Xanthomonas</taxon>
    </lineage>
</organism>
<feature type="region of interest" description="Disordered" evidence="1">
    <location>
        <begin position="115"/>
        <end position="149"/>
    </location>
</feature>
<comment type="caution">
    <text evidence="2">The sequence shown here is derived from an EMBL/GenBank/DDBJ whole genome shotgun (WGS) entry which is preliminary data.</text>
</comment>
<dbReference type="PANTHER" id="PTHR30634">
    <property type="entry name" value="OUTER MEMBRANE LOLAB LIPOPROTEIN INSERTION APPARATUS"/>
    <property type="match status" value="1"/>
</dbReference>
<sequence length="768" mass="83049">MSATVHYFGIRHHGPGSARRLLQALEALQPAMLLVEGPADAGALLPALADPAMVPPVALLNHAADDPELAVFHPFAEFSPEYQAIVWALRRQLPVRFIDLPAGLELAARKAARDAQAAEADDADQAPEDAQADAEGDDEREEHAPAFAHDPIGELARLAGYDDGESWWHDWVESGHDAPAETFAAVADMMQALRESAAEPGLRERRREAHMRLSIAQAAREAGDGAVAVVCGAWHVPALRAKTKQADDKALLRGLPKTAVRSTWVPWTLPRLSTASGYGAGVDAPRWYAHLWRHGGDEAALSHWLVQVAHVFRAGGAPASPASVIETVRLAGALARLRARPAPGYEEMRDAVIACLCGGEPLVWQQHERELLLGGDVGSIPPDTPLMPLLEDLQRQQKATRLKPEALERELALDLRSDAGNARSQLLHRLRLLDVPWGVQGDAGGSRGTFRERWTLRWEPEFAVALVENLVHGTTIEQAAGNRAIARMQGEGRMSALTALVNTCLEAQLPRAVEAGIRRLAEVAAQAQECVEMLATLPPLVSLRRYGSARRIELGQVAGLVERLLVQATLALPYASRNLDAEQAAALCEAIAGWAASLSIAELDEAAAQAWWQALDALVEAAPTHRRVAGLAARLLLEAERRDVAQTQALMLRMFSPGEDSADAAQFFEGFFLGAAAQLLHQRELLAGVDAWLAALPAETFQQQLPLLRRVLSALDGNERRHLLERVLSPQAGPADTLALDLRHLDAWNAHAARLGALLTGDPPAWPT</sequence>
<dbReference type="InterPro" id="IPR043737">
    <property type="entry name" value="DUF5682"/>
</dbReference>
<name>A0ABT3JSF2_9XANT</name>
<dbReference type="EMBL" id="JAPCHY010000002">
    <property type="protein sequence ID" value="MCW4471411.1"/>
    <property type="molecule type" value="Genomic_DNA"/>
</dbReference>
<protein>
    <submittedName>
        <fullName evidence="2">DUF5682 family protein</fullName>
    </submittedName>
</protein>
<feature type="compositionally biased region" description="Acidic residues" evidence="1">
    <location>
        <begin position="119"/>
        <end position="140"/>
    </location>
</feature>
<evidence type="ECO:0000256" key="1">
    <source>
        <dbReference type="SAM" id="MobiDB-lite"/>
    </source>
</evidence>
<dbReference type="RefSeq" id="WP_265126366.1">
    <property type="nucleotide sequence ID" value="NZ_JAPCHY010000002.1"/>
</dbReference>
<dbReference type="PANTHER" id="PTHR30634:SF14">
    <property type="match status" value="1"/>
</dbReference>
<dbReference type="Proteomes" id="UP001209922">
    <property type="component" value="Unassembled WGS sequence"/>
</dbReference>
<dbReference type="InterPro" id="IPR050458">
    <property type="entry name" value="LolB"/>
</dbReference>
<evidence type="ECO:0000313" key="3">
    <source>
        <dbReference type="Proteomes" id="UP001209922"/>
    </source>
</evidence>
<evidence type="ECO:0000313" key="2">
    <source>
        <dbReference type="EMBL" id="MCW4471411.1"/>
    </source>
</evidence>
<reference evidence="2 3" key="1">
    <citation type="submission" date="2022-10" db="EMBL/GenBank/DDBJ databases">
        <title>Xanthomonas sp. H13-6.</title>
        <authorList>
            <person name="Liu X."/>
            <person name="Deng Z."/>
            <person name="Jiang Y."/>
            <person name="Yu T."/>
            <person name="Ai J."/>
        </authorList>
    </citation>
    <scope>NUCLEOTIDE SEQUENCE [LARGE SCALE GENOMIC DNA]</scope>
    <source>
        <strain evidence="2 3">H13-6</strain>
    </source>
</reference>
<gene>
    <name evidence="2" type="ORF">OK345_02685</name>
</gene>
<dbReference type="Pfam" id="PF18934">
    <property type="entry name" value="DUF5682"/>
    <property type="match status" value="1"/>
</dbReference>
<proteinExistence type="predicted"/>
<accession>A0ABT3JSF2</accession>